<evidence type="ECO:0000259" key="10">
    <source>
        <dbReference type="PROSITE" id="PS50110"/>
    </source>
</evidence>
<feature type="domain" description="Histidine kinase" evidence="9">
    <location>
        <begin position="226"/>
        <end position="436"/>
    </location>
</feature>
<evidence type="ECO:0000256" key="1">
    <source>
        <dbReference type="ARBA" id="ARBA00000085"/>
    </source>
</evidence>
<organism evidence="11 12">
    <name type="scientific">Reinekea blandensis MED297</name>
    <dbReference type="NCBI Taxonomy" id="314283"/>
    <lineage>
        <taxon>Bacteria</taxon>
        <taxon>Pseudomonadati</taxon>
        <taxon>Pseudomonadota</taxon>
        <taxon>Gammaproteobacteria</taxon>
        <taxon>Oceanospirillales</taxon>
        <taxon>Saccharospirillaceae</taxon>
        <taxon>Reinekea</taxon>
    </lineage>
</organism>
<dbReference type="PANTHER" id="PTHR43711:SF1">
    <property type="entry name" value="HISTIDINE KINASE 1"/>
    <property type="match status" value="1"/>
</dbReference>
<dbReference type="EMBL" id="AAOE01000003">
    <property type="protein sequence ID" value="EAR10651.1"/>
    <property type="molecule type" value="Genomic_DNA"/>
</dbReference>
<feature type="transmembrane region" description="Helical" evidence="8">
    <location>
        <begin position="173"/>
        <end position="193"/>
    </location>
</feature>
<comment type="caution">
    <text evidence="11">The sequence shown here is derived from an EMBL/GenBank/DDBJ whole genome shotgun (WGS) entry which is preliminary data.</text>
</comment>
<dbReference type="FunFam" id="3.30.565.10:FF:000049">
    <property type="entry name" value="Two-component sensor histidine kinase"/>
    <property type="match status" value="1"/>
</dbReference>
<protein>
    <recommendedName>
        <fullName evidence="2">histidine kinase</fullName>
        <ecNumber evidence="2">2.7.13.3</ecNumber>
    </recommendedName>
</protein>
<dbReference type="SUPFAM" id="SSF47384">
    <property type="entry name" value="Homodimeric domain of signal transducing histidine kinase"/>
    <property type="match status" value="1"/>
</dbReference>
<dbReference type="Pfam" id="PF00072">
    <property type="entry name" value="Response_reg"/>
    <property type="match status" value="1"/>
</dbReference>
<dbReference type="PRINTS" id="PR00344">
    <property type="entry name" value="BCTRLSENSOR"/>
</dbReference>
<dbReference type="SMART" id="SM00387">
    <property type="entry name" value="HATPase_c"/>
    <property type="match status" value="1"/>
</dbReference>
<dbReference type="InterPro" id="IPR005467">
    <property type="entry name" value="His_kinase_dom"/>
</dbReference>
<dbReference type="SMART" id="SM00388">
    <property type="entry name" value="HisKA"/>
    <property type="match status" value="1"/>
</dbReference>
<evidence type="ECO:0000256" key="2">
    <source>
        <dbReference type="ARBA" id="ARBA00012438"/>
    </source>
</evidence>
<keyword evidence="8" id="KW-1133">Transmembrane helix</keyword>
<feature type="modified residue" description="4-aspartylphosphate" evidence="7">
    <location>
        <position position="507"/>
    </location>
</feature>
<keyword evidence="4" id="KW-0808">Transferase</keyword>
<dbReference type="HOGENOM" id="CLU_000445_114_75_6"/>
<dbReference type="PROSITE" id="PS50110">
    <property type="entry name" value="RESPONSE_REGULATORY"/>
    <property type="match status" value="1"/>
</dbReference>
<keyword evidence="8" id="KW-0812">Transmembrane</keyword>
<evidence type="ECO:0000256" key="5">
    <source>
        <dbReference type="ARBA" id="ARBA00022777"/>
    </source>
</evidence>
<dbReference type="Gene3D" id="3.30.565.10">
    <property type="entry name" value="Histidine kinase-like ATPase, C-terminal domain"/>
    <property type="match status" value="1"/>
</dbReference>
<evidence type="ECO:0000256" key="8">
    <source>
        <dbReference type="SAM" id="Phobius"/>
    </source>
</evidence>
<reference evidence="11 12" key="1">
    <citation type="submission" date="2006-02" db="EMBL/GenBank/DDBJ databases">
        <authorList>
            <person name="Pinhassi J."/>
            <person name="Pedros-Alio C."/>
            <person name="Ferriera S."/>
            <person name="Johnson J."/>
            <person name="Kravitz S."/>
            <person name="Halpern A."/>
            <person name="Remington K."/>
            <person name="Beeson K."/>
            <person name="Tran B."/>
            <person name="Rogers Y.-H."/>
            <person name="Friedman R."/>
            <person name="Venter J.C."/>
        </authorList>
    </citation>
    <scope>NUCLEOTIDE SEQUENCE [LARGE SCALE GENOMIC DNA]</scope>
    <source>
        <strain evidence="11 12">MED297</strain>
    </source>
</reference>
<proteinExistence type="predicted"/>
<dbReference type="InterPro" id="IPR036890">
    <property type="entry name" value="HATPase_C_sf"/>
</dbReference>
<feature type="transmembrane region" description="Helical" evidence="8">
    <location>
        <begin position="52"/>
        <end position="73"/>
    </location>
</feature>
<evidence type="ECO:0000256" key="7">
    <source>
        <dbReference type="PROSITE-ProRule" id="PRU00169"/>
    </source>
</evidence>
<keyword evidence="8" id="KW-0472">Membrane</keyword>
<dbReference type="PROSITE" id="PS50109">
    <property type="entry name" value="HIS_KIN"/>
    <property type="match status" value="1"/>
</dbReference>
<dbReference type="InterPro" id="IPR004358">
    <property type="entry name" value="Sig_transdc_His_kin-like_C"/>
</dbReference>
<keyword evidence="3 7" id="KW-0597">Phosphoprotein</keyword>
<evidence type="ECO:0000256" key="4">
    <source>
        <dbReference type="ARBA" id="ARBA00022679"/>
    </source>
</evidence>
<dbReference type="InterPro" id="IPR011006">
    <property type="entry name" value="CheY-like_superfamily"/>
</dbReference>
<feature type="transmembrane region" description="Helical" evidence="8">
    <location>
        <begin position="94"/>
        <end position="118"/>
    </location>
</feature>
<sequence>MTLIELDRESPHARNIQWERQSLFVDEVQPRMVASGLGAALLALLMMSNLSIAILLTWLVICLSVSVGSYFLLTRQRQVLGRDYQQDRSYRLGYWHRINLLIALTWGALWSVLPWFFLDGASQSQIFTLLLFVMVMSSMPSVTMGTYPDIYLLFIVPVFSSLFILLWPTSTPLLLIVVALSGVSLAVFSLMTHKSQMNSIRLRLEHQLAQQQAHEADQAKSRFLAAASHDLRQPLQAANLYLQTLSSRAESQDELLLKAKHSVESANELLTKLLDMSLLDANVVTVSIQPCQLQSMLDAIESEFAEQAMSKGLKLRIAPMPVEVSTDPVLLMQILRNLIGNAVKYTRAGSVDVSVELRETQATLRIEDTGPGIPADEQSHVFKEFYRAAHGQSSEPGMGLGLSIVKRLCDQLNVPLTLVSEPGHGTTFSLTLPVSRQTSGVAGTERRSPSLPESFVAIVVDDNPDVLEALSMMLVEWNGDVWTAASFAELQALLQTLPSAPDVLLTDDMLDDEHRSEDCIAEVQQRYPNTPCAVITGNTSLRGIQRLSHTQWPVLHKPVDSALLKETLANLINSRQSSQ</sequence>
<dbReference type="STRING" id="314283.MED297_11565"/>
<comment type="catalytic activity">
    <reaction evidence="1">
        <text>ATP + protein L-histidine = ADP + protein N-phospho-L-histidine.</text>
        <dbReference type="EC" id="2.7.13.3"/>
    </reaction>
</comment>
<dbReference type="SUPFAM" id="SSF55874">
    <property type="entry name" value="ATPase domain of HSP90 chaperone/DNA topoisomerase II/histidine kinase"/>
    <property type="match status" value="1"/>
</dbReference>
<dbReference type="Gene3D" id="3.40.50.2300">
    <property type="match status" value="1"/>
</dbReference>
<dbReference type="PANTHER" id="PTHR43711">
    <property type="entry name" value="TWO-COMPONENT HISTIDINE KINASE"/>
    <property type="match status" value="1"/>
</dbReference>
<dbReference type="InterPro" id="IPR050736">
    <property type="entry name" value="Sensor_HK_Regulatory"/>
</dbReference>
<dbReference type="EC" id="2.7.13.3" evidence="2"/>
<keyword evidence="12" id="KW-1185">Reference proteome</keyword>
<dbReference type="OrthoDB" id="9764438at2"/>
<dbReference type="GO" id="GO:0000155">
    <property type="term" value="F:phosphorelay sensor kinase activity"/>
    <property type="evidence" value="ECO:0007669"/>
    <property type="project" value="InterPro"/>
</dbReference>
<dbReference type="InterPro" id="IPR003594">
    <property type="entry name" value="HATPase_dom"/>
</dbReference>
<dbReference type="Pfam" id="PF00512">
    <property type="entry name" value="HisKA"/>
    <property type="match status" value="1"/>
</dbReference>
<dbReference type="CDD" id="cd00082">
    <property type="entry name" value="HisKA"/>
    <property type="match status" value="1"/>
</dbReference>
<dbReference type="InterPro" id="IPR036097">
    <property type="entry name" value="HisK_dim/P_sf"/>
</dbReference>
<keyword evidence="5 11" id="KW-0418">Kinase</keyword>
<dbReference type="Gene3D" id="1.10.287.130">
    <property type="match status" value="1"/>
</dbReference>
<dbReference type="CDD" id="cd00156">
    <property type="entry name" value="REC"/>
    <property type="match status" value="1"/>
</dbReference>
<dbReference type="InterPro" id="IPR001789">
    <property type="entry name" value="Sig_transdc_resp-reg_receiver"/>
</dbReference>
<dbReference type="Proteomes" id="UP000005953">
    <property type="component" value="Unassembled WGS sequence"/>
</dbReference>
<dbReference type="RefSeq" id="WP_008041925.1">
    <property type="nucleotide sequence ID" value="NZ_CH724149.1"/>
</dbReference>
<evidence type="ECO:0000313" key="12">
    <source>
        <dbReference type="Proteomes" id="UP000005953"/>
    </source>
</evidence>
<evidence type="ECO:0000256" key="3">
    <source>
        <dbReference type="ARBA" id="ARBA00022553"/>
    </source>
</evidence>
<dbReference type="AlphaFoldDB" id="A4BB38"/>
<keyword evidence="6" id="KW-0902">Two-component regulatory system</keyword>
<gene>
    <name evidence="11" type="ORF">MED297_11565</name>
</gene>
<dbReference type="Pfam" id="PF02518">
    <property type="entry name" value="HATPase_c"/>
    <property type="match status" value="1"/>
</dbReference>
<dbReference type="InterPro" id="IPR003661">
    <property type="entry name" value="HisK_dim/P_dom"/>
</dbReference>
<feature type="transmembrane region" description="Helical" evidence="8">
    <location>
        <begin position="150"/>
        <end position="167"/>
    </location>
</feature>
<name>A4BB38_9GAMM</name>
<evidence type="ECO:0000313" key="11">
    <source>
        <dbReference type="EMBL" id="EAR10651.1"/>
    </source>
</evidence>
<dbReference type="SUPFAM" id="SSF52172">
    <property type="entry name" value="CheY-like"/>
    <property type="match status" value="1"/>
</dbReference>
<evidence type="ECO:0000259" key="9">
    <source>
        <dbReference type="PROSITE" id="PS50109"/>
    </source>
</evidence>
<dbReference type="CDD" id="cd00075">
    <property type="entry name" value="HATPase"/>
    <property type="match status" value="1"/>
</dbReference>
<accession>A4BB38</accession>
<evidence type="ECO:0000256" key="6">
    <source>
        <dbReference type="ARBA" id="ARBA00023012"/>
    </source>
</evidence>
<feature type="domain" description="Response regulatory" evidence="10">
    <location>
        <begin position="456"/>
        <end position="572"/>
    </location>
</feature>